<evidence type="ECO:0000256" key="2">
    <source>
        <dbReference type="ARBA" id="ARBA00022737"/>
    </source>
</evidence>
<keyword evidence="2" id="KW-0677">Repeat</keyword>
<accession>A0ABW5XGF2</accession>
<dbReference type="CDD" id="cd03215">
    <property type="entry name" value="ABC_Carb_Monos_II"/>
    <property type="match status" value="1"/>
</dbReference>
<sequence>MNADPRVPLVQLRSITVSFDGQRALCNVDLDLHPGEVHAIMGQNGAGKSTLIKVLNGVVQPDSGTLTVDGVNQVFKSPVEALAAGIAVVFQDIHLGPTLTVAENVMLGREIRGPLGIDWKATKARALEQLGELGLAELDLDTRLSRLAPPTQQLVAIARAMVAQPRVLLLDEPTSSLEVEDVKRLFTVIRALREKGVAIVFISHFLEQAYAISDRMTVLRDGMNVGDFPTRELDRTDLISMMLGEDIESLKLLGAERREHQHDPEGEVALEAVSLGLTGVVEPTDFSIHEGEIVGFAGLRGSGRTELANLLAGVYSADTGVVVLDGQRVRYHGPGTGIRHRIAMSTESRMDDGIIADMDVRDNMLLALQALRGWRAPISKAEAEDSLQHYLEMLNMSEIDPHTPARALSGGTQQKILLARWLATQPRVLILDEPTKGIDISTKVEIQRRIAKLADEGMAVVFISSDLEEVVRICDRIVVLKDRGKIGELRNGPGVTVDTVVELIAAANEDGF</sequence>
<evidence type="ECO:0000256" key="4">
    <source>
        <dbReference type="ARBA" id="ARBA00022840"/>
    </source>
</evidence>
<proteinExistence type="predicted"/>
<dbReference type="InterPro" id="IPR003593">
    <property type="entry name" value="AAA+_ATPase"/>
</dbReference>
<keyword evidence="1" id="KW-0813">Transport</keyword>
<dbReference type="EMBL" id="JBHUOP010000003">
    <property type="protein sequence ID" value="MFD2840355.1"/>
    <property type="molecule type" value="Genomic_DNA"/>
</dbReference>
<dbReference type="GO" id="GO:0005524">
    <property type="term" value="F:ATP binding"/>
    <property type="evidence" value="ECO:0007669"/>
    <property type="project" value="UniProtKB-KW"/>
</dbReference>
<dbReference type="InterPro" id="IPR050107">
    <property type="entry name" value="ABC_carbohydrate_import_ATPase"/>
</dbReference>
<protein>
    <submittedName>
        <fullName evidence="6">Sugar ABC transporter ATP-binding protein</fullName>
    </submittedName>
</protein>
<dbReference type="PROSITE" id="PS50893">
    <property type="entry name" value="ABC_TRANSPORTER_2"/>
    <property type="match status" value="2"/>
</dbReference>
<dbReference type="SUPFAM" id="SSF52540">
    <property type="entry name" value="P-loop containing nucleoside triphosphate hydrolases"/>
    <property type="match status" value="2"/>
</dbReference>
<evidence type="ECO:0000313" key="6">
    <source>
        <dbReference type="EMBL" id="MFD2840355.1"/>
    </source>
</evidence>
<dbReference type="Gene3D" id="3.40.50.300">
    <property type="entry name" value="P-loop containing nucleotide triphosphate hydrolases"/>
    <property type="match status" value="2"/>
</dbReference>
<evidence type="ECO:0000256" key="3">
    <source>
        <dbReference type="ARBA" id="ARBA00022741"/>
    </source>
</evidence>
<dbReference type="CDD" id="cd03216">
    <property type="entry name" value="ABC_Carb_Monos_I"/>
    <property type="match status" value="1"/>
</dbReference>
<keyword evidence="4 6" id="KW-0067">ATP-binding</keyword>
<dbReference type="RefSeq" id="WP_377466184.1">
    <property type="nucleotide sequence ID" value="NZ_JBHUOP010000003.1"/>
</dbReference>
<name>A0ABW5XGF2_9MICO</name>
<comment type="caution">
    <text evidence="6">The sequence shown here is derived from an EMBL/GenBank/DDBJ whole genome shotgun (WGS) entry which is preliminary data.</text>
</comment>
<evidence type="ECO:0000256" key="1">
    <source>
        <dbReference type="ARBA" id="ARBA00022448"/>
    </source>
</evidence>
<gene>
    <name evidence="6" type="ORF">ACFSYH_07190</name>
</gene>
<feature type="domain" description="ABC transporter" evidence="5">
    <location>
        <begin position="250"/>
        <end position="507"/>
    </location>
</feature>
<dbReference type="Proteomes" id="UP001597391">
    <property type="component" value="Unassembled WGS sequence"/>
</dbReference>
<reference evidence="7" key="1">
    <citation type="journal article" date="2019" name="Int. J. Syst. Evol. Microbiol.">
        <title>The Global Catalogue of Microorganisms (GCM) 10K type strain sequencing project: providing services to taxonomists for standard genome sequencing and annotation.</title>
        <authorList>
            <consortium name="The Broad Institute Genomics Platform"/>
            <consortium name="The Broad Institute Genome Sequencing Center for Infectious Disease"/>
            <person name="Wu L."/>
            <person name="Ma J."/>
        </authorList>
    </citation>
    <scope>NUCLEOTIDE SEQUENCE [LARGE SCALE GENOMIC DNA]</scope>
    <source>
        <strain evidence="7">KCTC 33576</strain>
    </source>
</reference>
<dbReference type="InterPro" id="IPR003439">
    <property type="entry name" value="ABC_transporter-like_ATP-bd"/>
</dbReference>
<keyword evidence="7" id="KW-1185">Reference proteome</keyword>
<dbReference type="Pfam" id="PF00005">
    <property type="entry name" value="ABC_tran"/>
    <property type="match status" value="2"/>
</dbReference>
<organism evidence="6 7">
    <name type="scientific">Populibacterium corticicola</name>
    <dbReference type="NCBI Taxonomy" id="1812826"/>
    <lineage>
        <taxon>Bacteria</taxon>
        <taxon>Bacillati</taxon>
        <taxon>Actinomycetota</taxon>
        <taxon>Actinomycetes</taxon>
        <taxon>Micrococcales</taxon>
        <taxon>Jonesiaceae</taxon>
        <taxon>Populibacterium</taxon>
    </lineage>
</organism>
<dbReference type="SMART" id="SM00382">
    <property type="entry name" value="AAA"/>
    <property type="match status" value="2"/>
</dbReference>
<evidence type="ECO:0000259" key="5">
    <source>
        <dbReference type="PROSITE" id="PS50893"/>
    </source>
</evidence>
<dbReference type="PANTHER" id="PTHR43790">
    <property type="entry name" value="CARBOHYDRATE TRANSPORT ATP-BINDING PROTEIN MG119-RELATED"/>
    <property type="match status" value="1"/>
</dbReference>
<feature type="domain" description="ABC transporter" evidence="5">
    <location>
        <begin position="10"/>
        <end position="246"/>
    </location>
</feature>
<dbReference type="PANTHER" id="PTHR43790:SF9">
    <property type="entry name" value="GALACTOFURANOSE TRANSPORTER ATP-BINDING PROTEIN YTFR"/>
    <property type="match status" value="1"/>
</dbReference>
<evidence type="ECO:0000313" key="7">
    <source>
        <dbReference type="Proteomes" id="UP001597391"/>
    </source>
</evidence>
<keyword evidence="3" id="KW-0547">Nucleotide-binding</keyword>
<dbReference type="InterPro" id="IPR027417">
    <property type="entry name" value="P-loop_NTPase"/>
</dbReference>